<evidence type="ECO:0000256" key="5">
    <source>
        <dbReference type="ARBA" id="ARBA00022679"/>
    </source>
</evidence>
<comment type="catalytic activity">
    <reaction evidence="13 16">
        <text>D-glycero-beta-D-manno-heptose 7-phosphate + ATP = D-glycero-beta-D-manno-heptose 1,7-bisphosphate + ADP + H(+)</text>
        <dbReference type="Rhea" id="RHEA:27473"/>
        <dbReference type="ChEBI" id="CHEBI:15378"/>
        <dbReference type="ChEBI" id="CHEBI:30616"/>
        <dbReference type="ChEBI" id="CHEBI:60204"/>
        <dbReference type="ChEBI" id="CHEBI:60208"/>
        <dbReference type="ChEBI" id="CHEBI:456216"/>
        <dbReference type="EC" id="2.7.1.167"/>
    </reaction>
</comment>
<dbReference type="HAMAP" id="MF_01603">
    <property type="entry name" value="HldE"/>
    <property type="match status" value="1"/>
</dbReference>
<organism evidence="19 20">
    <name type="scientific">Marinomonas fungiae</name>
    <dbReference type="NCBI Taxonomy" id="1137284"/>
    <lineage>
        <taxon>Bacteria</taxon>
        <taxon>Pseudomonadati</taxon>
        <taxon>Pseudomonadota</taxon>
        <taxon>Gammaproteobacteria</taxon>
        <taxon>Oceanospirillales</taxon>
        <taxon>Oceanospirillaceae</taxon>
        <taxon>Marinomonas</taxon>
    </lineage>
</organism>
<evidence type="ECO:0000256" key="14">
    <source>
        <dbReference type="ARBA" id="ARBA00060955"/>
    </source>
</evidence>
<dbReference type="SUPFAM" id="SSF52374">
    <property type="entry name" value="Nucleotidylyl transferase"/>
    <property type="match status" value="1"/>
</dbReference>
<evidence type="ECO:0000256" key="4">
    <source>
        <dbReference type="ARBA" id="ARBA00011738"/>
    </source>
</evidence>
<keyword evidence="8 16" id="KW-0418">Kinase</keyword>
<evidence type="ECO:0000313" key="20">
    <source>
        <dbReference type="Proteomes" id="UP000182769"/>
    </source>
</evidence>
<feature type="region of interest" description="Ribokinase" evidence="16">
    <location>
        <begin position="1"/>
        <end position="323"/>
    </location>
</feature>
<dbReference type="Pfam" id="PF01467">
    <property type="entry name" value="CTP_transf_like"/>
    <property type="match status" value="1"/>
</dbReference>
<keyword evidence="6 16" id="KW-0548">Nucleotidyltransferase</keyword>
<dbReference type="GO" id="GO:0033785">
    <property type="term" value="F:heptose 7-phosphate kinase activity"/>
    <property type="evidence" value="ECO:0007669"/>
    <property type="project" value="UniProtKB-UniRule"/>
</dbReference>
<dbReference type="InterPro" id="IPR011913">
    <property type="entry name" value="RfaE_dom_I"/>
</dbReference>
<dbReference type="InterPro" id="IPR002173">
    <property type="entry name" value="Carboh/pur_kinase_PfkB_CS"/>
</dbReference>
<keyword evidence="20" id="KW-1185">Reference proteome</keyword>
<proteinExistence type="inferred from homology"/>
<dbReference type="InterPro" id="IPR004821">
    <property type="entry name" value="Cyt_trans-like"/>
</dbReference>
<keyword evidence="7 16" id="KW-0547">Nucleotide-binding</keyword>
<dbReference type="UniPathway" id="UPA00356">
    <property type="reaction ID" value="UER00437"/>
</dbReference>
<comment type="catalytic activity">
    <reaction evidence="12 16">
        <text>D-glycero-beta-D-manno-heptose 1-phosphate + ATP + H(+) = ADP-D-glycero-beta-D-manno-heptose + diphosphate</text>
        <dbReference type="Rhea" id="RHEA:27465"/>
        <dbReference type="ChEBI" id="CHEBI:15378"/>
        <dbReference type="ChEBI" id="CHEBI:30616"/>
        <dbReference type="ChEBI" id="CHEBI:33019"/>
        <dbReference type="ChEBI" id="CHEBI:59967"/>
        <dbReference type="ChEBI" id="CHEBI:61593"/>
        <dbReference type="EC" id="2.7.7.70"/>
    </reaction>
</comment>
<dbReference type="Gene3D" id="3.40.50.620">
    <property type="entry name" value="HUPs"/>
    <property type="match status" value="1"/>
</dbReference>
<evidence type="ECO:0000256" key="16">
    <source>
        <dbReference type="HAMAP-Rule" id="MF_01603"/>
    </source>
</evidence>
<dbReference type="FunFam" id="3.40.50.620:FF:000028">
    <property type="entry name" value="Bifunctional protein HldE"/>
    <property type="match status" value="1"/>
</dbReference>
<comment type="function">
    <text evidence="1 16">Catalyzes the phosphorylation of D-glycero-D-manno-heptose 7-phosphate at the C-1 position to selectively form D-glycero-beta-D-manno-heptose-1,7-bisphosphate.</text>
</comment>
<dbReference type="CDD" id="cd01172">
    <property type="entry name" value="RfaE_like"/>
    <property type="match status" value="1"/>
</dbReference>
<dbReference type="Proteomes" id="UP000182769">
    <property type="component" value="Unassembled WGS sequence"/>
</dbReference>
<evidence type="ECO:0000256" key="8">
    <source>
        <dbReference type="ARBA" id="ARBA00022777"/>
    </source>
</evidence>
<evidence type="ECO:0000256" key="6">
    <source>
        <dbReference type="ARBA" id="ARBA00022695"/>
    </source>
</evidence>
<dbReference type="FunFam" id="3.40.1190.20:FF:000002">
    <property type="entry name" value="Bifunctional protein HldE"/>
    <property type="match status" value="1"/>
</dbReference>
<dbReference type="NCBIfam" id="TIGR02198">
    <property type="entry name" value="rfaE_dom_I"/>
    <property type="match status" value="1"/>
</dbReference>
<dbReference type="InterPro" id="IPR029056">
    <property type="entry name" value="Ribokinase-like"/>
</dbReference>
<dbReference type="STRING" id="1137284.GCA_001418205_00821"/>
<comment type="function">
    <text evidence="2 16">Catalyzes the ADP transfer from ATP to D-glycero-beta-D-manno-heptose 1-phosphate, yielding ADP-D-glycero-beta-D-manno-heptose.</text>
</comment>
<evidence type="ECO:0000259" key="17">
    <source>
        <dbReference type="Pfam" id="PF00294"/>
    </source>
</evidence>
<protein>
    <recommendedName>
        <fullName evidence="16">Bifunctional protein HldE</fullName>
    </recommendedName>
    <domain>
        <recommendedName>
            <fullName evidence="16">D-beta-D-heptose 7-phosphate kinase</fullName>
            <ecNumber evidence="16">2.7.1.167</ecNumber>
        </recommendedName>
        <alternativeName>
            <fullName evidence="16">D-beta-D-heptose 7-phosphotransferase</fullName>
        </alternativeName>
        <alternativeName>
            <fullName evidence="16">D-glycero-beta-D-manno-heptose-7-phosphate kinase</fullName>
        </alternativeName>
    </domain>
    <domain>
        <recommendedName>
            <fullName evidence="16">D-beta-D-heptose 1-phosphate adenylyltransferase</fullName>
            <ecNumber evidence="16">2.7.7.70</ecNumber>
        </recommendedName>
        <alternativeName>
            <fullName evidence="16">D-glycero-beta-D-manno-heptose 1-phosphate adenylyltransferase</fullName>
        </alternativeName>
    </domain>
</protein>
<evidence type="ECO:0000259" key="18">
    <source>
        <dbReference type="Pfam" id="PF01467"/>
    </source>
</evidence>
<evidence type="ECO:0000256" key="1">
    <source>
        <dbReference type="ARBA" id="ARBA00002319"/>
    </source>
</evidence>
<dbReference type="NCBIfam" id="TIGR02199">
    <property type="entry name" value="rfaE_dom_II"/>
    <property type="match status" value="1"/>
</dbReference>
<dbReference type="EC" id="2.7.1.167" evidence="16"/>
<evidence type="ECO:0000256" key="3">
    <source>
        <dbReference type="ARBA" id="ARBA00004713"/>
    </source>
</evidence>
<dbReference type="PANTHER" id="PTHR46969">
    <property type="entry name" value="BIFUNCTIONAL PROTEIN HLDE"/>
    <property type="match status" value="1"/>
</dbReference>
<comment type="pathway">
    <text evidence="3">Bacterial outer membrane biogenesis; LPS core biosynthesis.</text>
</comment>
<name>A0A0K6II07_9GAMM</name>
<feature type="domain" description="Carbohydrate kinase PfkB" evidence="17">
    <location>
        <begin position="15"/>
        <end position="307"/>
    </location>
</feature>
<comment type="pathway">
    <text evidence="16">Nucleotide-sugar biosynthesis; ADP-L-glycero-beta-D-manno-heptose biosynthesis; ADP-L-glycero-beta-D-manno-heptose from D-glycero-beta-D-manno-heptose 7-phosphate: step 3/4.</text>
</comment>
<reference evidence="20" key="1">
    <citation type="submission" date="2015-08" db="EMBL/GenBank/DDBJ databases">
        <authorList>
            <person name="Varghese N."/>
        </authorList>
    </citation>
    <scope>NUCLEOTIDE SEQUENCE [LARGE SCALE GENOMIC DNA]</scope>
    <source>
        <strain evidence="20">JCM 18476</strain>
    </source>
</reference>
<keyword evidence="10 16" id="KW-0511">Multifunctional enzyme</keyword>
<dbReference type="NCBIfam" id="NF008454">
    <property type="entry name" value="PRK11316.1"/>
    <property type="match status" value="1"/>
</dbReference>
<comment type="subunit">
    <text evidence="4 16">Homodimer.</text>
</comment>
<evidence type="ECO:0000313" key="19">
    <source>
        <dbReference type="EMBL" id="CUB02977.1"/>
    </source>
</evidence>
<gene>
    <name evidence="16" type="primary">hldE</name>
    <name evidence="19" type="ORF">Ga0061065_102315</name>
</gene>
<dbReference type="AlphaFoldDB" id="A0A0K6II07"/>
<dbReference type="InterPro" id="IPR023030">
    <property type="entry name" value="Bifunc_HldE"/>
</dbReference>
<dbReference type="GO" id="GO:0009244">
    <property type="term" value="P:lipopolysaccharide core region biosynthetic process"/>
    <property type="evidence" value="ECO:0007669"/>
    <property type="project" value="UniProtKB-UniPathway"/>
</dbReference>
<dbReference type="EMBL" id="CYHG01000002">
    <property type="protein sequence ID" value="CUB02977.1"/>
    <property type="molecule type" value="Genomic_DNA"/>
</dbReference>
<dbReference type="GO" id="GO:0097171">
    <property type="term" value="P:ADP-L-glycero-beta-D-manno-heptose biosynthetic process"/>
    <property type="evidence" value="ECO:0007669"/>
    <property type="project" value="UniProtKB-UniPathway"/>
</dbReference>
<comment type="similarity">
    <text evidence="15 16">In the C-terminal section; belongs to the cytidylyltransferase family.</text>
</comment>
<dbReference type="InterPro" id="IPR011611">
    <property type="entry name" value="PfkB_dom"/>
</dbReference>
<dbReference type="GO" id="GO:0033786">
    <property type="term" value="F:heptose-1-phosphate adenylyltransferase activity"/>
    <property type="evidence" value="ECO:0007669"/>
    <property type="project" value="UniProtKB-UniRule"/>
</dbReference>
<evidence type="ECO:0000256" key="12">
    <source>
        <dbReference type="ARBA" id="ARBA00047428"/>
    </source>
</evidence>
<dbReference type="GO" id="GO:0016773">
    <property type="term" value="F:phosphotransferase activity, alcohol group as acceptor"/>
    <property type="evidence" value="ECO:0007669"/>
    <property type="project" value="InterPro"/>
</dbReference>
<feature type="active site" evidence="16">
    <location>
        <position position="269"/>
    </location>
</feature>
<dbReference type="GO" id="GO:0005829">
    <property type="term" value="C:cytosol"/>
    <property type="evidence" value="ECO:0007669"/>
    <property type="project" value="TreeGrafter"/>
</dbReference>
<sequence length="479" mass="51713">MKSAMISSHLNFKNKHILVVGDVMLDRYWHGGTSRISPEAPVQVVKVSNVEDRPGGAANVALGLAKLGVRVSLVGVVGNDENAVALENSLTKHGVECHFVTADKLPTITKLRVISRHQQLIRLDFEEREDSLSQNQAVADKVAQLLPHANAVIFSDYAKGCLSDVQSLIKMVNGANVPSFVDPKGDDFSIYQGATLVKPNLVEFEAIVGKCASLKEIEAKGLELRQRFGWKALLVTRGEDGLVLLEDGKPSFSLATAAKEVFDVTGAGDTVVAVLTAVFTTSKRFSDAVDYANQAAGYVVGKLGTASIDADTLEAIMFARSHSSNFGVLSPEELQEQIKLAQLNGEKIVFTNGCFDILHPGHVTYIKQAKALGDRLVVAVNTDASVKRLKGESRPINDLTHRMAVLEGIGAIDWVTWFDEDTPLEIIQQLTPDVLVKGGDYTIESIVGADHVLDHGGEVKVLTFVDGYSTTKIIEKANS</sequence>
<dbReference type="EC" id="2.7.7.70" evidence="16"/>
<dbReference type="NCBIfam" id="TIGR00125">
    <property type="entry name" value="cyt_tran_rel"/>
    <property type="match status" value="1"/>
</dbReference>
<keyword evidence="9 16" id="KW-0067">ATP-binding</keyword>
<comment type="similarity">
    <text evidence="14 16">In the N-terminal section; belongs to the carbohydrate kinase PfkB family.</text>
</comment>
<comment type="pathway">
    <text evidence="16">Nucleotide-sugar biosynthesis; ADP-L-glycero-beta-D-manno-heptose biosynthesis; ADP-L-glycero-beta-D-manno-heptose from D-glycero-beta-D-manno-heptose 7-phosphate: step 1/4.</text>
</comment>
<feature type="domain" description="Cytidyltransferase-like" evidence="18">
    <location>
        <begin position="350"/>
        <end position="475"/>
    </location>
</feature>
<evidence type="ECO:0000256" key="15">
    <source>
        <dbReference type="ARBA" id="ARBA00061122"/>
    </source>
</evidence>
<dbReference type="PANTHER" id="PTHR46969:SF1">
    <property type="entry name" value="BIFUNCTIONAL PROTEIN HLDE"/>
    <property type="match status" value="1"/>
</dbReference>
<dbReference type="InterPro" id="IPR011914">
    <property type="entry name" value="RfaE_dom_II"/>
</dbReference>
<evidence type="ECO:0000256" key="2">
    <source>
        <dbReference type="ARBA" id="ARBA00003753"/>
    </source>
</evidence>
<dbReference type="InterPro" id="IPR014729">
    <property type="entry name" value="Rossmann-like_a/b/a_fold"/>
</dbReference>
<dbReference type="PROSITE" id="PS00583">
    <property type="entry name" value="PFKB_KINASES_1"/>
    <property type="match status" value="1"/>
</dbReference>
<dbReference type="Gene3D" id="3.40.1190.20">
    <property type="match status" value="1"/>
</dbReference>
<evidence type="ECO:0000256" key="10">
    <source>
        <dbReference type="ARBA" id="ARBA00023268"/>
    </source>
</evidence>
<evidence type="ECO:0000256" key="7">
    <source>
        <dbReference type="ARBA" id="ARBA00022741"/>
    </source>
</evidence>
<evidence type="ECO:0000256" key="11">
    <source>
        <dbReference type="ARBA" id="ARBA00023277"/>
    </source>
</evidence>
<dbReference type="SUPFAM" id="SSF53613">
    <property type="entry name" value="Ribokinase-like"/>
    <property type="match status" value="1"/>
</dbReference>
<dbReference type="UniPathway" id="UPA00958"/>
<accession>A0A0K6II07</accession>
<keyword evidence="11 16" id="KW-0119">Carbohydrate metabolism</keyword>
<keyword evidence="5 16" id="KW-0808">Transferase</keyword>
<feature type="region of interest" description="Cytidylyltransferase" evidence="16">
    <location>
        <begin position="350"/>
        <end position="479"/>
    </location>
</feature>
<dbReference type="Pfam" id="PF00294">
    <property type="entry name" value="PfkB"/>
    <property type="match status" value="1"/>
</dbReference>
<feature type="binding site" evidence="16">
    <location>
        <begin position="200"/>
        <end position="203"/>
    </location>
    <ligand>
        <name>ATP</name>
        <dbReference type="ChEBI" id="CHEBI:30616"/>
    </ligand>
</feature>
<evidence type="ECO:0000256" key="9">
    <source>
        <dbReference type="ARBA" id="ARBA00022840"/>
    </source>
</evidence>
<dbReference type="GO" id="GO:0005524">
    <property type="term" value="F:ATP binding"/>
    <property type="evidence" value="ECO:0007669"/>
    <property type="project" value="UniProtKB-UniRule"/>
</dbReference>
<evidence type="ECO:0000256" key="13">
    <source>
        <dbReference type="ARBA" id="ARBA00052873"/>
    </source>
</evidence>